<feature type="transmembrane region" description="Helical" evidence="1">
    <location>
        <begin position="231"/>
        <end position="251"/>
    </location>
</feature>
<evidence type="ECO:0000313" key="3">
    <source>
        <dbReference type="Proteomes" id="UP000011131"/>
    </source>
</evidence>
<sequence>MKTSTHGLLRAAHRAASLTGVRLALFGALALAACWHSLSQAGGLNDFRDSHLLDSYEDASTRSVTDYGQLPLWNPWSCGGQYSMGSPQTRSFAPTLVLSSLVGARRAEPLLLWTFLVLGMEGFFRYARRRVGSALGALGGAPLFGLISFTALSWSIGWLNFAGFLLLPWLLHGTSLATRGKLSGAAMVGGVFALLLGFGGTYPVPMYALFVALETGRSLSTLRGTTQRRRALGSLALTAGFTLAACAFRLWPLVETMRSAPRIMAGTPGKPLGLLVEMLLQLPARNGYSDPGNFYFAPVALVLVLPALAFARRRAAFPAVVAVLSAWMAAGYTVTPSLFAGLRQLPIFGAFRYPERFLIPTAFFLAELAALGLAVLLARSWRAPARWTWAAVAACAVTLASWGLHVRAFDNLTRWAQMIPMPVEKEQPFAQARGNRWSQGHLLALNRGSIACFEAWPVPMSPRLRGDLGQEEYLEDPGSGTARRVEWTPNRLTIDVDTTRPTVLLVNQNWHPGWKSAQGEVISRDGLLGVQVPAGKQQVVLSFRPRSGLGGMGVSALAWVALGFLAWRERRGQPLPTPAALGVTAVPLVTWGLLLALWPEPVALPHLRNANGTPLTVAQLPPEAHPVNARFELPVELVASEIPVEPDAEGIASLVLYWRVTGPLPRSVGIFVHVVSAEGLRLGADHEVVGGTWFFSEAPRDTLLRDAFSVSTRGMPPGEWKVLVGLWHSGGDQSRVAPRTAEVPLLPDGRVPVGAFTVPRKVPTNESSVNP</sequence>
<dbReference type="STRING" id="1278073.MYSTI_00502"/>
<dbReference type="EMBL" id="CP004025">
    <property type="protein sequence ID" value="AGC41852.1"/>
    <property type="molecule type" value="Genomic_DNA"/>
</dbReference>
<dbReference type="eggNOG" id="ENOG5033A9Z">
    <property type="taxonomic scope" value="Bacteria"/>
</dbReference>
<organism evidence="2 3">
    <name type="scientific">Myxococcus stipitatus (strain DSM 14675 / JCM 12634 / Mx s8)</name>
    <dbReference type="NCBI Taxonomy" id="1278073"/>
    <lineage>
        <taxon>Bacteria</taxon>
        <taxon>Pseudomonadati</taxon>
        <taxon>Myxococcota</taxon>
        <taxon>Myxococcia</taxon>
        <taxon>Myxococcales</taxon>
        <taxon>Cystobacterineae</taxon>
        <taxon>Myxococcaceae</taxon>
        <taxon>Myxococcus</taxon>
    </lineage>
</organism>
<proteinExistence type="predicted"/>
<evidence type="ECO:0000256" key="1">
    <source>
        <dbReference type="SAM" id="Phobius"/>
    </source>
</evidence>
<feature type="transmembrane region" description="Helical" evidence="1">
    <location>
        <begin position="317"/>
        <end position="337"/>
    </location>
</feature>
<keyword evidence="3" id="KW-1185">Reference proteome</keyword>
<feature type="transmembrane region" description="Helical" evidence="1">
    <location>
        <begin position="387"/>
        <end position="405"/>
    </location>
</feature>
<feature type="transmembrane region" description="Helical" evidence="1">
    <location>
        <begin position="110"/>
        <end position="127"/>
    </location>
</feature>
<dbReference type="OrthoDB" id="246204at2"/>
<evidence type="ECO:0008006" key="4">
    <source>
        <dbReference type="Google" id="ProtNLM"/>
    </source>
</evidence>
<keyword evidence="1" id="KW-0812">Transmembrane</keyword>
<dbReference type="PATRIC" id="fig|1278073.3.peg.518"/>
<accession>L7U2N8</accession>
<keyword evidence="1" id="KW-0472">Membrane</keyword>
<keyword evidence="1" id="KW-1133">Transmembrane helix</keyword>
<dbReference type="PROSITE" id="PS51257">
    <property type="entry name" value="PROKAR_LIPOPROTEIN"/>
    <property type="match status" value="1"/>
</dbReference>
<protein>
    <recommendedName>
        <fullName evidence="4">Lipoprotein</fullName>
    </recommendedName>
</protein>
<dbReference type="RefSeq" id="WP_015346115.1">
    <property type="nucleotide sequence ID" value="NC_020126.1"/>
</dbReference>
<feature type="transmembrane region" description="Helical" evidence="1">
    <location>
        <begin position="579"/>
        <end position="598"/>
    </location>
</feature>
<dbReference type="Proteomes" id="UP000011131">
    <property type="component" value="Chromosome"/>
</dbReference>
<dbReference type="AlphaFoldDB" id="L7U2N8"/>
<feature type="transmembrane region" description="Helical" evidence="1">
    <location>
        <begin position="187"/>
        <end position="210"/>
    </location>
</feature>
<reference evidence="2 3" key="1">
    <citation type="journal article" date="2013" name="Genome Announc.">
        <title>Complete genome sequence of Myxococcus stipitatus strain DSM 14675, a fruiting myxobacterium.</title>
        <authorList>
            <person name="Huntley S."/>
            <person name="Kneip S."/>
            <person name="Treuner-Lange A."/>
            <person name="Sogaard-Andersen L."/>
        </authorList>
    </citation>
    <scope>NUCLEOTIDE SEQUENCE [LARGE SCALE GENOMIC DNA]</scope>
    <source>
        <strain evidence="3">DSM 14675 / JCM 12634 / Mx s8</strain>
    </source>
</reference>
<feature type="transmembrane region" description="Helical" evidence="1">
    <location>
        <begin position="134"/>
        <end position="167"/>
    </location>
</feature>
<feature type="transmembrane region" description="Helical" evidence="1">
    <location>
        <begin position="549"/>
        <end position="567"/>
    </location>
</feature>
<dbReference type="HOGENOM" id="CLU_370009_0_0_7"/>
<gene>
    <name evidence="2" type="ordered locus">MYSTI_00502</name>
</gene>
<feature type="transmembrane region" description="Helical" evidence="1">
    <location>
        <begin position="357"/>
        <end position="378"/>
    </location>
</feature>
<dbReference type="KEGG" id="msd:MYSTI_00502"/>
<name>L7U2N8_MYXSD</name>
<evidence type="ECO:0000313" key="2">
    <source>
        <dbReference type="EMBL" id="AGC41852.1"/>
    </source>
</evidence>
<feature type="transmembrane region" description="Helical" evidence="1">
    <location>
        <begin position="292"/>
        <end position="310"/>
    </location>
</feature>